<proteinExistence type="predicted"/>
<feature type="compositionally biased region" description="Polar residues" evidence="1">
    <location>
        <begin position="24"/>
        <end position="33"/>
    </location>
</feature>
<dbReference type="Proteomes" id="UP001153069">
    <property type="component" value="Unassembled WGS sequence"/>
</dbReference>
<dbReference type="AlphaFoldDB" id="A0A9N8DJF0"/>
<dbReference type="InterPro" id="IPR032675">
    <property type="entry name" value="LRR_dom_sf"/>
</dbReference>
<dbReference type="Gene3D" id="3.80.10.10">
    <property type="entry name" value="Ribonuclease Inhibitor"/>
    <property type="match status" value="1"/>
</dbReference>
<keyword evidence="3" id="KW-1185">Reference proteome</keyword>
<sequence>MAKSSSGKNKRQGSSRRGAKRPKNNANTSNNQEAVIVDPSVVGDGAAAMEGTAANVEVDPFKKIILDLGKRPESILQVLSYVNGEAAMSHNQKAVSYNNAHKAIVFENATSSQFSSSDGLRMTRYLLSKPWSEPLKDMVASSDKSSDLSSQMCSIVAPLVVDFCGRPRFDNIHFGWVCKHKCVSLGAIRFKRHRDIPRVTRLLNTLDTKLKVLDIDLVVGPRTAVEREVIAQRSSLIQALVPKCSTVEEFSITVSDRDIPCQLLSNMPNLLRLKLSHMDLWNPENLSSLVQHIPKLSKLERLELISMHRPFSGSQCVVIRSSSLRSLDVQEAGNVFVTCECPRLEAFCCWSKSGTLPPLSESQFDNLKGLHRDYKATGEPFVGMEVPSSCEFTVKNFSVLKTYSMYQRQLDKITAQQAAALAAEDA</sequence>
<evidence type="ECO:0000256" key="1">
    <source>
        <dbReference type="SAM" id="MobiDB-lite"/>
    </source>
</evidence>
<gene>
    <name evidence="2" type="ORF">SEMRO_117_G057290.1</name>
</gene>
<accession>A0A9N8DJF0</accession>
<protein>
    <submittedName>
        <fullName evidence="2">Uncharacterized protein</fullName>
    </submittedName>
</protein>
<reference evidence="2" key="1">
    <citation type="submission" date="2020-06" db="EMBL/GenBank/DDBJ databases">
        <authorList>
            <consortium name="Plant Systems Biology data submission"/>
        </authorList>
    </citation>
    <scope>NUCLEOTIDE SEQUENCE</scope>
    <source>
        <strain evidence="2">D6</strain>
    </source>
</reference>
<dbReference type="SUPFAM" id="SSF52047">
    <property type="entry name" value="RNI-like"/>
    <property type="match status" value="1"/>
</dbReference>
<organism evidence="2 3">
    <name type="scientific">Seminavis robusta</name>
    <dbReference type="NCBI Taxonomy" id="568900"/>
    <lineage>
        <taxon>Eukaryota</taxon>
        <taxon>Sar</taxon>
        <taxon>Stramenopiles</taxon>
        <taxon>Ochrophyta</taxon>
        <taxon>Bacillariophyta</taxon>
        <taxon>Bacillariophyceae</taxon>
        <taxon>Bacillariophycidae</taxon>
        <taxon>Naviculales</taxon>
        <taxon>Naviculaceae</taxon>
        <taxon>Seminavis</taxon>
    </lineage>
</organism>
<feature type="region of interest" description="Disordered" evidence="1">
    <location>
        <begin position="1"/>
        <end position="36"/>
    </location>
</feature>
<name>A0A9N8DJF0_9STRA</name>
<dbReference type="EMBL" id="CAICTM010000116">
    <property type="protein sequence ID" value="CAB9501736.1"/>
    <property type="molecule type" value="Genomic_DNA"/>
</dbReference>
<evidence type="ECO:0000313" key="2">
    <source>
        <dbReference type="EMBL" id="CAB9501736.1"/>
    </source>
</evidence>
<evidence type="ECO:0000313" key="3">
    <source>
        <dbReference type="Proteomes" id="UP001153069"/>
    </source>
</evidence>
<comment type="caution">
    <text evidence="2">The sequence shown here is derived from an EMBL/GenBank/DDBJ whole genome shotgun (WGS) entry which is preliminary data.</text>
</comment>
<feature type="compositionally biased region" description="Basic residues" evidence="1">
    <location>
        <begin position="8"/>
        <end position="23"/>
    </location>
</feature>